<dbReference type="STRING" id="1058.SAMN05421783_101216"/>
<gene>
    <name evidence="2" type="ORF">SAMN05421783_101216</name>
</gene>
<evidence type="ECO:0000313" key="2">
    <source>
        <dbReference type="EMBL" id="SDW04827.1"/>
    </source>
</evidence>
<keyword evidence="1" id="KW-0472">Membrane</keyword>
<name>A0A1H2QC41_THIRO</name>
<proteinExistence type="predicted"/>
<organism evidence="2 3">
    <name type="scientific">Thiocapsa roseopersicina</name>
    <dbReference type="NCBI Taxonomy" id="1058"/>
    <lineage>
        <taxon>Bacteria</taxon>
        <taxon>Pseudomonadati</taxon>
        <taxon>Pseudomonadota</taxon>
        <taxon>Gammaproteobacteria</taxon>
        <taxon>Chromatiales</taxon>
        <taxon>Chromatiaceae</taxon>
        <taxon>Thiocapsa</taxon>
    </lineage>
</organism>
<keyword evidence="1" id="KW-0812">Transmembrane</keyword>
<accession>A0A1H2QC41</accession>
<feature type="transmembrane region" description="Helical" evidence="1">
    <location>
        <begin position="6"/>
        <end position="31"/>
    </location>
</feature>
<sequence>MTIEIQVALIGAAATVLAAIIATGGAALIFAHRGVVIRLARQVEAYHAQEGRLVEALISAAGQEPTEALVKQRRGAYRKDASDAARPSMTALEARKIRRRYFSVD</sequence>
<protein>
    <submittedName>
        <fullName evidence="2">Uncharacterized protein</fullName>
    </submittedName>
</protein>
<dbReference type="EMBL" id="FNNZ01000001">
    <property type="protein sequence ID" value="SDW04827.1"/>
    <property type="molecule type" value="Genomic_DNA"/>
</dbReference>
<dbReference type="AlphaFoldDB" id="A0A1H2QC41"/>
<dbReference type="Proteomes" id="UP000198816">
    <property type="component" value="Unassembled WGS sequence"/>
</dbReference>
<evidence type="ECO:0000313" key="3">
    <source>
        <dbReference type="Proteomes" id="UP000198816"/>
    </source>
</evidence>
<keyword evidence="3" id="KW-1185">Reference proteome</keyword>
<evidence type="ECO:0000256" key="1">
    <source>
        <dbReference type="SAM" id="Phobius"/>
    </source>
</evidence>
<keyword evidence="1" id="KW-1133">Transmembrane helix</keyword>
<reference evidence="3" key="1">
    <citation type="submission" date="2016-10" db="EMBL/GenBank/DDBJ databases">
        <authorList>
            <person name="Varghese N."/>
            <person name="Submissions S."/>
        </authorList>
    </citation>
    <scope>NUCLEOTIDE SEQUENCE [LARGE SCALE GENOMIC DNA]</scope>
    <source>
        <strain evidence="3">DSM 217</strain>
    </source>
</reference>
<dbReference type="RefSeq" id="WP_093027261.1">
    <property type="nucleotide sequence ID" value="NZ_FNNZ01000001.1"/>
</dbReference>